<dbReference type="RefSeq" id="WP_013328568.1">
    <property type="nucleotide sequence ID" value="NC_014507.1"/>
</dbReference>
<evidence type="ECO:0000313" key="3">
    <source>
        <dbReference type="Proteomes" id="UP000006565"/>
    </source>
</evidence>
<dbReference type="HOGENOM" id="CLU_076811_0_0_2"/>
<keyword evidence="1" id="KW-1133">Transmembrane helix</keyword>
<dbReference type="STRING" id="679926.Mpet_0616"/>
<proteinExistence type="predicted"/>
<accession>E1RI05</accession>
<organism evidence="2 3">
    <name type="scientific">Methanolacinia petrolearia (strain DSM 11571 / OCM 486 / SEBR 4847)</name>
    <name type="common">Methanoplanus petrolearius</name>
    <dbReference type="NCBI Taxonomy" id="679926"/>
    <lineage>
        <taxon>Archaea</taxon>
        <taxon>Methanobacteriati</taxon>
        <taxon>Methanobacteriota</taxon>
        <taxon>Stenosarchaea group</taxon>
        <taxon>Methanomicrobia</taxon>
        <taxon>Methanomicrobiales</taxon>
        <taxon>Methanomicrobiaceae</taxon>
        <taxon>Methanolacinia</taxon>
    </lineage>
</organism>
<keyword evidence="1" id="KW-0472">Membrane</keyword>
<reference evidence="2 3" key="1">
    <citation type="journal article" date="2010" name="Stand. Genomic Sci.">
        <title>Complete genome sequence of Methanoplanus petrolearius type strain (SEBR 4847).</title>
        <authorList>
            <person name="Brambilla E."/>
            <person name="Djao O.D."/>
            <person name="Daligault H."/>
            <person name="Lapidus A."/>
            <person name="Lucas S."/>
            <person name="Hammon N."/>
            <person name="Nolan M."/>
            <person name="Tice H."/>
            <person name="Cheng J.F."/>
            <person name="Han C."/>
            <person name="Tapia R."/>
            <person name="Goodwin L."/>
            <person name="Pitluck S."/>
            <person name="Liolios K."/>
            <person name="Ivanova N."/>
            <person name="Mavromatis K."/>
            <person name="Mikhailova N."/>
            <person name="Pati A."/>
            <person name="Chen A."/>
            <person name="Palaniappan K."/>
            <person name="Land M."/>
            <person name="Hauser L."/>
            <person name="Chang Y.J."/>
            <person name="Jeffries C.D."/>
            <person name="Rohde M."/>
            <person name="Spring S."/>
            <person name="Sikorski J."/>
            <person name="Goker M."/>
            <person name="Woyke T."/>
            <person name="Bristow J."/>
            <person name="Eisen J.A."/>
            <person name="Markowitz V."/>
            <person name="Hugenholtz P."/>
            <person name="Kyrpides N.C."/>
            <person name="Klenk H.P."/>
        </authorList>
    </citation>
    <scope>NUCLEOTIDE SEQUENCE [LARGE SCALE GENOMIC DNA]</scope>
    <source>
        <strain evidence="3">DSM 11571 / OCM 486 / SEBR 4847</strain>
    </source>
</reference>
<dbReference type="Proteomes" id="UP000006565">
    <property type="component" value="Chromosome"/>
</dbReference>
<evidence type="ECO:0000256" key="1">
    <source>
        <dbReference type="SAM" id="Phobius"/>
    </source>
</evidence>
<evidence type="ECO:0008006" key="4">
    <source>
        <dbReference type="Google" id="ProtNLM"/>
    </source>
</evidence>
<dbReference type="KEGG" id="mpi:Mpet_0616"/>
<gene>
    <name evidence="2" type="ordered locus">Mpet_0616</name>
</gene>
<sequence>MIDYNADEGIAPVVAMLLILAVIVTVMSVYFNTYVPSLKEEAEIDHLSDVQKEFLSFSSDLENAVWQKSEGRLSRSFELGGGDVFLSSIKSGGVLEVEEDARLFNISSTSANWNSSLVRFAYEPVSNFWQDQGYSWQYGYVNLTTGYNITTPLQYTDMNDTIQAVENDSGIFRSLFDLNYIYEPVFQTDGLGNYTGTKYRNCTEITITITSLEKGVKDYVSGNGVAMLALETDIETSSFNETRLNFSVNTDVLMGVNNTIWECINEKLVDFNSSQFDNVEIVSCYPDATDDDIGKDLDILFIDPVKVNIKQVKLTVSAKV</sequence>
<name>E1RI05_METP4</name>
<dbReference type="AlphaFoldDB" id="E1RI05"/>
<dbReference type="eggNOG" id="arCOG02911">
    <property type="taxonomic scope" value="Archaea"/>
</dbReference>
<dbReference type="GeneID" id="9743065"/>
<dbReference type="EMBL" id="CP002117">
    <property type="protein sequence ID" value="ADN35390.1"/>
    <property type="molecule type" value="Genomic_DNA"/>
</dbReference>
<evidence type="ECO:0000313" key="2">
    <source>
        <dbReference type="EMBL" id="ADN35390.1"/>
    </source>
</evidence>
<keyword evidence="1" id="KW-0812">Transmembrane</keyword>
<protein>
    <recommendedName>
        <fullName evidence="4">Archaeal Type IV pilin N-terminal domain-containing protein</fullName>
    </recommendedName>
</protein>
<keyword evidence="3" id="KW-1185">Reference proteome</keyword>
<feature type="transmembrane region" description="Helical" evidence="1">
    <location>
        <begin position="12"/>
        <end position="31"/>
    </location>
</feature>